<gene>
    <name evidence="4" type="ORF">DEJ51_22790</name>
</gene>
<evidence type="ECO:0000313" key="4">
    <source>
        <dbReference type="EMBL" id="QES56656.1"/>
    </source>
</evidence>
<dbReference type="CDD" id="cd00827">
    <property type="entry name" value="init_cond_enzymes"/>
    <property type="match status" value="1"/>
</dbReference>
<evidence type="ECO:0000259" key="3">
    <source>
        <dbReference type="Pfam" id="PF08541"/>
    </source>
</evidence>
<keyword evidence="1" id="KW-0808">Transferase</keyword>
<dbReference type="EMBL" id="CP029189">
    <property type="protein sequence ID" value="QES56656.1"/>
    <property type="molecule type" value="Genomic_DNA"/>
</dbReference>
<feature type="domain" description="Beta-ketoacyl-[acyl-carrier-protein] synthase III C-terminal" evidence="3">
    <location>
        <begin position="250"/>
        <end position="341"/>
    </location>
</feature>
<protein>
    <submittedName>
        <fullName evidence="4">3-oxoacyl-ACP synthase</fullName>
    </submittedName>
</protein>
<accession>A0A5P2DNK0</accession>
<proteinExistence type="predicted"/>
<dbReference type="AlphaFoldDB" id="A0A5P2DNK0"/>
<dbReference type="RefSeq" id="WP_150259311.1">
    <property type="nucleotide sequence ID" value="NZ_CP029189.1"/>
</dbReference>
<keyword evidence="2" id="KW-0012">Acyltransferase</keyword>
<dbReference type="Pfam" id="PF08541">
    <property type="entry name" value="ACP_syn_III_C"/>
    <property type="match status" value="1"/>
</dbReference>
<dbReference type="GO" id="GO:0044550">
    <property type="term" value="P:secondary metabolite biosynthetic process"/>
    <property type="evidence" value="ECO:0007669"/>
    <property type="project" value="TreeGrafter"/>
</dbReference>
<dbReference type="Gene3D" id="3.40.47.10">
    <property type="match status" value="2"/>
</dbReference>
<reference evidence="4 5" key="1">
    <citation type="submission" date="2018-05" db="EMBL/GenBank/DDBJ databases">
        <title>Streptomyces venezuelae.</title>
        <authorList>
            <person name="Kim W."/>
            <person name="Lee N."/>
            <person name="Cho B.-K."/>
        </authorList>
    </citation>
    <scope>NUCLEOTIDE SEQUENCE [LARGE SCALE GENOMIC DNA]</scope>
    <source>
        <strain evidence="4 5">ATCC 21018</strain>
    </source>
</reference>
<dbReference type="InterPro" id="IPR016039">
    <property type="entry name" value="Thiolase-like"/>
</dbReference>
<dbReference type="SUPFAM" id="SSF53901">
    <property type="entry name" value="Thiolase-like"/>
    <property type="match status" value="1"/>
</dbReference>
<organism evidence="4 5">
    <name type="scientific">Streptomyces venezuelae</name>
    <dbReference type="NCBI Taxonomy" id="54571"/>
    <lineage>
        <taxon>Bacteria</taxon>
        <taxon>Bacillati</taxon>
        <taxon>Actinomycetota</taxon>
        <taxon>Actinomycetes</taxon>
        <taxon>Kitasatosporales</taxon>
        <taxon>Streptomycetaceae</taxon>
        <taxon>Streptomyces</taxon>
    </lineage>
</organism>
<dbReference type="InterPro" id="IPR013747">
    <property type="entry name" value="ACP_syn_III_C"/>
</dbReference>
<evidence type="ECO:0000313" key="5">
    <source>
        <dbReference type="Proteomes" id="UP000324101"/>
    </source>
</evidence>
<evidence type="ECO:0000256" key="2">
    <source>
        <dbReference type="ARBA" id="ARBA00023315"/>
    </source>
</evidence>
<dbReference type="GO" id="GO:0016747">
    <property type="term" value="F:acyltransferase activity, transferring groups other than amino-acyl groups"/>
    <property type="evidence" value="ECO:0007669"/>
    <property type="project" value="UniProtKB-ARBA"/>
</dbReference>
<sequence length="345" mass="36788">MKFEGGLGVKAVTTWLPGTTETTRDQIAAGRLTPERAEQLGVTELPVTADLAAPQMAVRAGRKALDRAGWDPGRIGFLAHARVFHQGHEKWSYAHYMANELGLPPTALPFGIEALCTGGATGLLVAGTQLLGDPSLSAALVTTGERYHAPAWDRWSMHSDIGYGDGATAALLHRRDGGQDDLHLLSLTHSTAAGLEGMERGDRPFTQLPMQDRTTWETNVERKAFYEAAGKDVFPQAARVHVRASLDQALDEAGLHPHDPRIRLFTMPRMGPRLVDVMYGSLTGVLKAETVLLGGRTGHLGAGDMLANMADIVSGGMLRPGEFAVVAGAGGGFTWSTAVVQAPEK</sequence>
<dbReference type="PANTHER" id="PTHR34069">
    <property type="entry name" value="3-OXOACYL-[ACYL-CARRIER-PROTEIN] SYNTHASE 3"/>
    <property type="match status" value="1"/>
</dbReference>
<evidence type="ECO:0000256" key="1">
    <source>
        <dbReference type="ARBA" id="ARBA00022679"/>
    </source>
</evidence>
<name>A0A5P2DNK0_STRVZ</name>
<dbReference type="OrthoDB" id="7055207at2"/>
<dbReference type="PANTHER" id="PTHR34069:SF2">
    <property type="entry name" value="BETA-KETOACYL-[ACYL-CARRIER-PROTEIN] SYNTHASE III"/>
    <property type="match status" value="1"/>
</dbReference>
<dbReference type="Proteomes" id="UP000324101">
    <property type="component" value="Chromosome"/>
</dbReference>